<name>A0AAW1XB51_RUBAR</name>
<keyword evidence="7" id="KW-0961">Cell wall biogenesis/degradation</keyword>
<evidence type="ECO:0000313" key="13">
    <source>
        <dbReference type="Proteomes" id="UP001457282"/>
    </source>
</evidence>
<dbReference type="InterPro" id="IPR011050">
    <property type="entry name" value="Pectin_lyase_fold/virulence"/>
</dbReference>
<dbReference type="FunFam" id="2.160.20.10:FF:000012">
    <property type="entry name" value="Polygalacturonase At1g48100 family"/>
    <property type="match status" value="1"/>
</dbReference>
<dbReference type="EMBL" id="JBEDUW010000004">
    <property type="protein sequence ID" value="KAK9934055.1"/>
    <property type="molecule type" value="Genomic_DNA"/>
</dbReference>
<feature type="chain" id="PRO_5043609791" description="Polygalacturonase" evidence="11">
    <location>
        <begin position="29"/>
        <end position="484"/>
    </location>
</feature>
<dbReference type="PANTHER" id="PTHR31375">
    <property type="match status" value="1"/>
</dbReference>
<keyword evidence="5 9" id="KW-0378">Hydrolase</keyword>
<feature type="region of interest" description="Disordered" evidence="10">
    <location>
        <begin position="30"/>
        <end position="87"/>
    </location>
</feature>
<dbReference type="GO" id="GO:0005975">
    <property type="term" value="P:carbohydrate metabolic process"/>
    <property type="evidence" value="ECO:0007669"/>
    <property type="project" value="InterPro"/>
</dbReference>
<keyword evidence="11" id="KW-0732">Signal</keyword>
<proteinExistence type="inferred from homology"/>
<dbReference type="InterPro" id="IPR012334">
    <property type="entry name" value="Pectin_lyas_fold"/>
</dbReference>
<dbReference type="Gene3D" id="2.160.20.10">
    <property type="entry name" value="Single-stranded right-handed beta-helix, Pectin lyase-like"/>
    <property type="match status" value="1"/>
</dbReference>
<feature type="signal peptide" evidence="11">
    <location>
        <begin position="1"/>
        <end position="28"/>
    </location>
</feature>
<evidence type="ECO:0000256" key="6">
    <source>
        <dbReference type="ARBA" id="ARBA00023295"/>
    </source>
</evidence>
<dbReference type="GO" id="GO:0071555">
    <property type="term" value="P:cell wall organization"/>
    <property type="evidence" value="ECO:0007669"/>
    <property type="project" value="UniProtKB-KW"/>
</dbReference>
<evidence type="ECO:0000256" key="3">
    <source>
        <dbReference type="ARBA" id="ARBA00022512"/>
    </source>
</evidence>
<dbReference type="GO" id="GO:0004650">
    <property type="term" value="F:polygalacturonase activity"/>
    <property type="evidence" value="ECO:0007669"/>
    <property type="project" value="InterPro"/>
</dbReference>
<evidence type="ECO:0000256" key="8">
    <source>
        <dbReference type="PROSITE-ProRule" id="PRU10052"/>
    </source>
</evidence>
<feature type="compositionally biased region" description="Pro residues" evidence="10">
    <location>
        <begin position="65"/>
        <end position="74"/>
    </location>
</feature>
<dbReference type="AlphaFoldDB" id="A0AAW1XB51"/>
<comment type="caution">
    <text evidence="12">The sequence shown here is derived from an EMBL/GenBank/DDBJ whole genome shotgun (WGS) entry which is preliminary data.</text>
</comment>
<reference evidence="12 13" key="1">
    <citation type="journal article" date="2023" name="G3 (Bethesda)">
        <title>A chromosome-length genome assembly and annotation of blackberry (Rubus argutus, cv. 'Hillquist').</title>
        <authorList>
            <person name="Bruna T."/>
            <person name="Aryal R."/>
            <person name="Dudchenko O."/>
            <person name="Sargent D.J."/>
            <person name="Mead D."/>
            <person name="Buti M."/>
            <person name="Cavallini A."/>
            <person name="Hytonen T."/>
            <person name="Andres J."/>
            <person name="Pham M."/>
            <person name="Weisz D."/>
            <person name="Mascagni F."/>
            <person name="Usai G."/>
            <person name="Natali L."/>
            <person name="Bassil N."/>
            <person name="Fernandez G.E."/>
            <person name="Lomsadze A."/>
            <person name="Armour M."/>
            <person name="Olukolu B."/>
            <person name="Poorten T."/>
            <person name="Britton C."/>
            <person name="Davik J."/>
            <person name="Ashrafi H."/>
            <person name="Aiden E.L."/>
            <person name="Borodovsky M."/>
            <person name="Worthington M."/>
        </authorList>
    </citation>
    <scope>NUCLEOTIDE SEQUENCE [LARGE SCALE GENOMIC DNA]</scope>
    <source>
        <strain evidence="12">PI 553951</strain>
    </source>
</reference>
<accession>A0AAW1XB51</accession>
<feature type="compositionally biased region" description="Low complexity" evidence="10">
    <location>
        <begin position="40"/>
        <end position="64"/>
    </location>
</feature>
<evidence type="ECO:0000256" key="4">
    <source>
        <dbReference type="ARBA" id="ARBA00022525"/>
    </source>
</evidence>
<gene>
    <name evidence="12" type="ORF">M0R45_021216</name>
</gene>
<evidence type="ECO:0008006" key="14">
    <source>
        <dbReference type="Google" id="ProtNLM"/>
    </source>
</evidence>
<comment type="subcellular location">
    <subcellularLocation>
        <location evidence="1">Secreted</location>
        <location evidence="1">Cell wall</location>
    </subcellularLocation>
</comment>
<keyword evidence="3" id="KW-0134">Cell wall</keyword>
<keyword evidence="4" id="KW-0964">Secreted</keyword>
<evidence type="ECO:0000256" key="5">
    <source>
        <dbReference type="ARBA" id="ARBA00022801"/>
    </source>
</evidence>
<evidence type="ECO:0000313" key="12">
    <source>
        <dbReference type="EMBL" id="KAK9934055.1"/>
    </source>
</evidence>
<dbReference type="SMART" id="SM00710">
    <property type="entry name" value="PbH1"/>
    <property type="match status" value="4"/>
</dbReference>
<dbReference type="PROSITE" id="PS00502">
    <property type="entry name" value="POLYGALACTURONASE"/>
    <property type="match status" value="1"/>
</dbReference>
<evidence type="ECO:0000256" key="2">
    <source>
        <dbReference type="ARBA" id="ARBA00008834"/>
    </source>
</evidence>
<protein>
    <recommendedName>
        <fullName evidence="14">Polygalacturonase</fullName>
    </recommendedName>
</protein>
<feature type="active site" evidence="8">
    <location>
        <position position="315"/>
    </location>
</feature>
<keyword evidence="13" id="KW-1185">Reference proteome</keyword>
<dbReference type="SUPFAM" id="SSF51126">
    <property type="entry name" value="Pectin lyase-like"/>
    <property type="match status" value="1"/>
</dbReference>
<dbReference type="Proteomes" id="UP001457282">
    <property type="component" value="Unassembled WGS sequence"/>
</dbReference>
<dbReference type="InterPro" id="IPR000743">
    <property type="entry name" value="Glyco_hydro_28"/>
</dbReference>
<dbReference type="Pfam" id="PF00295">
    <property type="entry name" value="Glyco_hydro_28"/>
    <property type="match status" value="1"/>
</dbReference>
<evidence type="ECO:0000256" key="7">
    <source>
        <dbReference type="ARBA" id="ARBA00023316"/>
    </source>
</evidence>
<organism evidence="12 13">
    <name type="scientific">Rubus argutus</name>
    <name type="common">Southern blackberry</name>
    <dbReference type="NCBI Taxonomy" id="59490"/>
    <lineage>
        <taxon>Eukaryota</taxon>
        <taxon>Viridiplantae</taxon>
        <taxon>Streptophyta</taxon>
        <taxon>Embryophyta</taxon>
        <taxon>Tracheophyta</taxon>
        <taxon>Spermatophyta</taxon>
        <taxon>Magnoliopsida</taxon>
        <taxon>eudicotyledons</taxon>
        <taxon>Gunneridae</taxon>
        <taxon>Pentapetalae</taxon>
        <taxon>rosids</taxon>
        <taxon>fabids</taxon>
        <taxon>Rosales</taxon>
        <taxon>Rosaceae</taxon>
        <taxon>Rosoideae</taxon>
        <taxon>Rosoideae incertae sedis</taxon>
        <taxon>Rubus</taxon>
    </lineage>
</organism>
<evidence type="ECO:0000256" key="9">
    <source>
        <dbReference type="RuleBase" id="RU361169"/>
    </source>
</evidence>
<evidence type="ECO:0000256" key="11">
    <source>
        <dbReference type="SAM" id="SignalP"/>
    </source>
</evidence>
<sequence length="484" mass="52606">MELTRRTVIVLWITVSLILIQSPGNVQGRYHYHKKNGKGSQSPTPSQESPPESPPESVAPSTPSTNPPNVPSDPYPDDPGNNSNTTDCTFNVMSFGAVGDGDADDTEAFRDAWKAACAVESAVVLAPADYCFKITSTIFSGPCQPGLVFQVDGILMTPDGPEAWPKEDSHKQWLVFYRLDQMTFTGSGTIEGNGQKWWDLPCKPHRGPNGSTASGPCDSPALIRFFMSTNLVVKGLRIQNSPMFHMKFDGCEGVQIEKLLISSPKLSPNTDGIHLENTKSVVIYDSMISNGDDCISIGPGCANVDIMGVTCGPSHGISIGSLGVHNSQACVSNITVRDTVIRESDNGLRIKTWQGGTGCVSGILFENIDMENVMNCLLVDQYYCLSKACRNETSAVHVTDVTYRTIKGTYDVRRPPIHFACSDTVACTNIILSEVELYPYEGELMDDPFCWNAYGTQETPTIPPIECLQDGEPEALADVSEYTC</sequence>
<dbReference type="InterPro" id="IPR006626">
    <property type="entry name" value="PbH1"/>
</dbReference>
<comment type="similarity">
    <text evidence="2 9">Belongs to the glycosyl hydrolase 28 family.</text>
</comment>
<evidence type="ECO:0000256" key="1">
    <source>
        <dbReference type="ARBA" id="ARBA00004191"/>
    </source>
</evidence>
<keyword evidence="6 9" id="KW-0326">Glycosidase</keyword>
<evidence type="ECO:0000256" key="10">
    <source>
        <dbReference type="SAM" id="MobiDB-lite"/>
    </source>
</evidence>